<protein>
    <submittedName>
        <fullName evidence="3">Uncharacterized protein</fullName>
    </submittedName>
</protein>
<evidence type="ECO:0000256" key="1">
    <source>
        <dbReference type="SAM" id="Coils"/>
    </source>
</evidence>
<organism evidence="3 4">
    <name type="scientific">Fusarium pseudocircinatum</name>
    <dbReference type="NCBI Taxonomy" id="56676"/>
    <lineage>
        <taxon>Eukaryota</taxon>
        <taxon>Fungi</taxon>
        <taxon>Dikarya</taxon>
        <taxon>Ascomycota</taxon>
        <taxon>Pezizomycotina</taxon>
        <taxon>Sordariomycetes</taxon>
        <taxon>Hypocreomycetidae</taxon>
        <taxon>Hypocreales</taxon>
        <taxon>Nectriaceae</taxon>
        <taxon>Fusarium</taxon>
        <taxon>Fusarium fujikuroi species complex</taxon>
    </lineage>
</organism>
<evidence type="ECO:0000256" key="2">
    <source>
        <dbReference type="SAM" id="MobiDB-lite"/>
    </source>
</evidence>
<name>A0A8H5NQZ8_9HYPO</name>
<keyword evidence="1" id="KW-0175">Coiled coil</keyword>
<feature type="coiled-coil region" evidence="1">
    <location>
        <begin position="422"/>
        <end position="449"/>
    </location>
</feature>
<proteinExistence type="predicted"/>
<gene>
    <name evidence="3" type="ORF">FPCIR_12922</name>
</gene>
<dbReference type="OrthoDB" id="5220943at2759"/>
<feature type="region of interest" description="Disordered" evidence="2">
    <location>
        <begin position="1"/>
        <end position="24"/>
    </location>
</feature>
<sequence>MPSSEVRAPLPEPARATAEMPMPGKETQMELIDAVSRSESLYELYLRLPRLADDLENNQVLKDNEFDIVNTVRSLRRDESWPMCELLHSMSPKVIKSIIQGTVAYDSHPKQSAGRSLLHSDFPCFETPVKGRDPPIPGVYVVALYRRFTGHRGEFLNIAELKMLIEDMEEYIKGYRVHAKRLADIRARKCRPGSNLAKEDELALAVVRGVDYYANDKTLTVPDTPLFIKDDGDAAEIEALVETYKAMCRPDLDPTEQVRIKQGPLYVGCSNNLGDRTHRYTQPSVKGINKPLGLTIAILRRHNLHVELAVRVVLRTWRSDQLPMAEQLIITLAGSLVYQYGFNAIEGGGTGRKTVTSGESLKTNMEYVISRVGFIRDNFEKTVTELEARKRFMEALAQIDGDLTEIIDTMTHCKKQLEDLPNMNWDEKVHELRELLASLKQEVDDRREALKFWKLVLEIQRIGVDTMGESIVTI</sequence>
<dbReference type="Proteomes" id="UP000546213">
    <property type="component" value="Unassembled WGS sequence"/>
</dbReference>
<evidence type="ECO:0000313" key="4">
    <source>
        <dbReference type="Proteomes" id="UP000546213"/>
    </source>
</evidence>
<comment type="caution">
    <text evidence="3">The sequence shown here is derived from an EMBL/GenBank/DDBJ whole genome shotgun (WGS) entry which is preliminary data.</text>
</comment>
<dbReference type="EMBL" id="JAAOAS010000453">
    <property type="protein sequence ID" value="KAF5575871.1"/>
    <property type="molecule type" value="Genomic_DNA"/>
</dbReference>
<evidence type="ECO:0000313" key="3">
    <source>
        <dbReference type="EMBL" id="KAF5575871.1"/>
    </source>
</evidence>
<accession>A0A8H5NQZ8</accession>
<keyword evidence="4" id="KW-1185">Reference proteome</keyword>
<dbReference type="AlphaFoldDB" id="A0A8H5NQZ8"/>
<reference evidence="3 4" key="1">
    <citation type="submission" date="2020-05" db="EMBL/GenBank/DDBJ databases">
        <title>Identification and distribution of gene clusters putatively required for synthesis of sphingolipid metabolism inhibitors in phylogenetically diverse species of the filamentous fungus Fusarium.</title>
        <authorList>
            <person name="Kim H.-S."/>
            <person name="Busman M."/>
            <person name="Brown D.W."/>
            <person name="Divon H."/>
            <person name="Uhlig S."/>
            <person name="Proctor R.H."/>
        </authorList>
    </citation>
    <scope>NUCLEOTIDE SEQUENCE [LARGE SCALE GENOMIC DNA]</scope>
    <source>
        <strain evidence="3 4">NRRL 36939</strain>
    </source>
</reference>